<sequence>MAPTPTPSTEAEADTAMTHAAKLTTPTMFRWKPDWNAALQFFEGAATTYRRLKRFDKAMGAHERAAVAQEAAGSVWHAGKALEAAATCAKELKRIEQCVDLYRCAFRKYAEAGRPDAAAEALARAAVAVDDANDPKGAAALYLEAIEHQEGEGRGAMTGDKTRAAVACYCRAGAPADAIPLLLRLASNLDAAGASGAVSKAYLGAVVCALAAGDARGADATLGDVSGVPAFSNTSERLAAEALLDAYRAGDASEVQHVVKSNTCFVNLDACIARLAKKLPLPETDVPAMSRALGGGISAPPQPLATVEDDDDLL</sequence>
<comment type="similarity">
    <text evidence="2">Belongs to the SNAP family.</text>
</comment>
<dbReference type="InterPro" id="IPR011990">
    <property type="entry name" value="TPR-like_helical_dom_sf"/>
</dbReference>
<dbReference type="GO" id="GO:0016192">
    <property type="term" value="P:vesicle-mediated transport"/>
    <property type="evidence" value="ECO:0007669"/>
    <property type="project" value="UniProtKB-KW"/>
</dbReference>
<keyword evidence="11" id="KW-1185">Reference proteome</keyword>
<evidence type="ECO:0000256" key="7">
    <source>
        <dbReference type="ARBA" id="ARBA00040047"/>
    </source>
</evidence>
<protein>
    <recommendedName>
        <fullName evidence="7">Gamma-soluble NSF attachment protein</fullName>
    </recommendedName>
    <alternativeName>
        <fullName evidence="8">N-ethylmaleimide-sensitive factor attachment protein gamma</fullName>
    </alternativeName>
</protein>
<keyword evidence="4" id="KW-0931">ER-Golgi transport</keyword>
<dbReference type="PANTHER" id="PTHR13768">
    <property type="entry name" value="SOLUBLE NSF ATTACHMENT PROTEIN SNAP"/>
    <property type="match status" value="1"/>
</dbReference>
<evidence type="ECO:0000256" key="6">
    <source>
        <dbReference type="ARBA" id="ARBA00023136"/>
    </source>
</evidence>
<organism evidence="10 11">
    <name type="scientific">Pycnococcus provasolii</name>
    <dbReference type="NCBI Taxonomy" id="41880"/>
    <lineage>
        <taxon>Eukaryota</taxon>
        <taxon>Viridiplantae</taxon>
        <taxon>Chlorophyta</taxon>
        <taxon>Pseudoscourfieldiophyceae</taxon>
        <taxon>Pseudoscourfieldiales</taxon>
        <taxon>Pycnococcaceae</taxon>
        <taxon>Pycnococcus</taxon>
    </lineage>
</organism>
<evidence type="ECO:0000256" key="2">
    <source>
        <dbReference type="ARBA" id="ARBA00010050"/>
    </source>
</evidence>
<evidence type="ECO:0000256" key="5">
    <source>
        <dbReference type="ARBA" id="ARBA00022927"/>
    </source>
</evidence>
<dbReference type="GO" id="GO:0005483">
    <property type="term" value="F:soluble NSF attachment protein activity"/>
    <property type="evidence" value="ECO:0007669"/>
    <property type="project" value="TreeGrafter"/>
</dbReference>
<gene>
    <name evidence="10" type="ORF">PPROV_000432100</name>
</gene>
<dbReference type="GO" id="GO:0005774">
    <property type="term" value="C:vacuolar membrane"/>
    <property type="evidence" value="ECO:0007669"/>
    <property type="project" value="TreeGrafter"/>
</dbReference>
<dbReference type="PANTHER" id="PTHR13768:SF2">
    <property type="entry name" value="GAMMA-SOLUBLE NSF ATTACHMENT PROTEIN"/>
    <property type="match status" value="1"/>
</dbReference>
<evidence type="ECO:0000256" key="4">
    <source>
        <dbReference type="ARBA" id="ARBA00022892"/>
    </source>
</evidence>
<comment type="caution">
    <text evidence="10">The sequence shown here is derived from an EMBL/GenBank/DDBJ whole genome shotgun (WGS) entry which is preliminary data.</text>
</comment>
<dbReference type="SUPFAM" id="SSF48452">
    <property type="entry name" value="TPR-like"/>
    <property type="match status" value="1"/>
</dbReference>
<keyword evidence="3" id="KW-0813">Transport</keyword>
<dbReference type="Pfam" id="PF14938">
    <property type="entry name" value="SNAP"/>
    <property type="match status" value="1"/>
</dbReference>
<dbReference type="GO" id="GO:0006886">
    <property type="term" value="P:intracellular protein transport"/>
    <property type="evidence" value="ECO:0007669"/>
    <property type="project" value="InterPro"/>
</dbReference>
<dbReference type="Gene3D" id="1.25.40.10">
    <property type="entry name" value="Tetratricopeptide repeat domain"/>
    <property type="match status" value="1"/>
</dbReference>
<keyword evidence="6" id="KW-0472">Membrane</keyword>
<comment type="subcellular location">
    <subcellularLocation>
        <location evidence="1">Membrane</location>
        <topology evidence="1">Peripheral membrane protein</topology>
    </subcellularLocation>
</comment>
<evidence type="ECO:0000256" key="8">
    <source>
        <dbReference type="ARBA" id="ARBA00042485"/>
    </source>
</evidence>
<proteinExistence type="inferred from homology"/>
<evidence type="ECO:0000256" key="9">
    <source>
        <dbReference type="SAM" id="MobiDB-lite"/>
    </source>
</evidence>
<feature type="region of interest" description="Disordered" evidence="9">
    <location>
        <begin position="292"/>
        <end position="314"/>
    </location>
</feature>
<dbReference type="GO" id="GO:0031201">
    <property type="term" value="C:SNARE complex"/>
    <property type="evidence" value="ECO:0007669"/>
    <property type="project" value="TreeGrafter"/>
</dbReference>
<reference evidence="10" key="1">
    <citation type="submission" date="2020-10" db="EMBL/GenBank/DDBJ databases">
        <title>Unveiling of a novel bifunctional photoreceptor, Dualchrome1, isolated from a cosmopolitan green alga.</title>
        <authorList>
            <person name="Suzuki S."/>
            <person name="Kawachi M."/>
        </authorList>
    </citation>
    <scope>NUCLEOTIDE SEQUENCE</scope>
    <source>
        <strain evidence="10">NIES 2893</strain>
    </source>
</reference>
<dbReference type="EMBL" id="BNJQ01000010">
    <property type="protein sequence ID" value="GHP05571.1"/>
    <property type="molecule type" value="Genomic_DNA"/>
</dbReference>
<name>A0A830HJ19_9CHLO</name>
<dbReference type="OrthoDB" id="9984275at2759"/>
<dbReference type="InterPro" id="IPR000744">
    <property type="entry name" value="NSF_attach"/>
</dbReference>
<accession>A0A830HJ19</accession>
<evidence type="ECO:0000313" key="11">
    <source>
        <dbReference type="Proteomes" id="UP000660262"/>
    </source>
</evidence>
<dbReference type="AlphaFoldDB" id="A0A830HJ19"/>
<keyword evidence="5" id="KW-0653">Protein transport</keyword>
<dbReference type="Proteomes" id="UP000660262">
    <property type="component" value="Unassembled WGS sequence"/>
</dbReference>
<evidence type="ECO:0000256" key="3">
    <source>
        <dbReference type="ARBA" id="ARBA00022448"/>
    </source>
</evidence>
<dbReference type="GO" id="GO:0019905">
    <property type="term" value="F:syntaxin binding"/>
    <property type="evidence" value="ECO:0007669"/>
    <property type="project" value="TreeGrafter"/>
</dbReference>
<evidence type="ECO:0000256" key="1">
    <source>
        <dbReference type="ARBA" id="ARBA00004170"/>
    </source>
</evidence>
<evidence type="ECO:0000313" key="10">
    <source>
        <dbReference type="EMBL" id="GHP05571.1"/>
    </source>
</evidence>